<dbReference type="InterPro" id="IPR000639">
    <property type="entry name" value="Epox_hydrolase-like"/>
</dbReference>
<evidence type="ECO:0000256" key="1">
    <source>
        <dbReference type="SAM" id="MobiDB-lite"/>
    </source>
</evidence>
<proteinExistence type="predicted"/>
<evidence type="ECO:0000259" key="2">
    <source>
        <dbReference type="Pfam" id="PF12697"/>
    </source>
</evidence>
<gene>
    <name evidence="3" type="primary">g3730</name>
    <name evidence="3" type="ORF">VP750_LOCUS3182</name>
</gene>
<protein>
    <submittedName>
        <fullName evidence="3">G3730 protein</fullName>
    </submittedName>
</protein>
<comment type="caution">
    <text evidence="3">The sequence shown here is derived from an EMBL/GenBank/DDBJ whole genome shotgun (WGS) entry which is preliminary data.</text>
</comment>
<dbReference type="InterPro" id="IPR029058">
    <property type="entry name" value="AB_hydrolase_fold"/>
</dbReference>
<sequence>MIAFAALTSQGLTQDARQSVGAGSETDSRGMERLPLRRDGWNFWDWEGRKIHYITAGDKGTPLLLIHGFGASAYHWRYNINELAKTHRVYAIDLLGFGWSDKPLVEYSKYDLWPRQVSTFINEVIGEPAVVAGNSLGGYASLATAVKYPETVKGVVLLNAAGRFEEVKAEAQAQVEAALPDNPIGQEAKGALREATGVEPGSSSSVTGARPAGQDAGSRAASTSGRPAEGEEQQSLLDRITAPFKEIAMRGTVYTSFIFAKQPKRIRQVLQQVYINHQNLDDELVNSIVWPAQDSNAAEVFYRIITGKGTPVNVLLDKLDKPVLLLWGADDPWIRPQSADRIQKLYPKAEKVLLPGVGHCPQDDSPEEVNRELLRWVASVGL</sequence>
<evidence type="ECO:0000313" key="3">
    <source>
        <dbReference type="EMBL" id="CAL5221523.1"/>
    </source>
</evidence>
<dbReference type="PRINTS" id="PR00412">
    <property type="entry name" value="EPOXHYDRLASE"/>
</dbReference>
<dbReference type="SUPFAM" id="SSF53474">
    <property type="entry name" value="alpha/beta-Hydrolases"/>
    <property type="match status" value="1"/>
</dbReference>
<name>A0ABP1FNH5_9CHLO</name>
<keyword evidence="4" id="KW-1185">Reference proteome</keyword>
<accession>A0ABP1FNH5</accession>
<evidence type="ECO:0000313" key="4">
    <source>
        <dbReference type="Proteomes" id="UP001497392"/>
    </source>
</evidence>
<dbReference type="Gene3D" id="3.40.50.1820">
    <property type="entry name" value="alpha/beta hydrolase"/>
    <property type="match status" value="1"/>
</dbReference>
<reference evidence="3 4" key="1">
    <citation type="submission" date="2024-06" db="EMBL/GenBank/DDBJ databases">
        <authorList>
            <person name="Kraege A."/>
            <person name="Thomma B."/>
        </authorList>
    </citation>
    <scope>NUCLEOTIDE SEQUENCE [LARGE SCALE GENOMIC DNA]</scope>
</reference>
<organism evidence="3 4">
    <name type="scientific">Coccomyxa viridis</name>
    <dbReference type="NCBI Taxonomy" id="1274662"/>
    <lineage>
        <taxon>Eukaryota</taxon>
        <taxon>Viridiplantae</taxon>
        <taxon>Chlorophyta</taxon>
        <taxon>core chlorophytes</taxon>
        <taxon>Trebouxiophyceae</taxon>
        <taxon>Trebouxiophyceae incertae sedis</taxon>
        <taxon>Coccomyxaceae</taxon>
        <taxon>Coccomyxa</taxon>
    </lineage>
</organism>
<dbReference type="InterPro" id="IPR000073">
    <property type="entry name" value="AB_hydrolase_1"/>
</dbReference>
<dbReference type="PANTHER" id="PTHR46438">
    <property type="entry name" value="ALPHA/BETA-HYDROLASES SUPERFAMILY PROTEIN"/>
    <property type="match status" value="1"/>
</dbReference>
<dbReference type="Proteomes" id="UP001497392">
    <property type="component" value="Unassembled WGS sequence"/>
</dbReference>
<dbReference type="PRINTS" id="PR00111">
    <property type="entry name" value="ABHYDROLASE"/>
</dbReference>
<dbReference type="Pfam" id="PF12697">
    <property type="entry name" value="Abhydrolase_6"/>
    <property type="match status" value="1"/>
</dbReference>
<dbReference type="EMBL" id="CAXHTA020000005">
    <property type="protein sequence ID" value="CAL5221523.1"/>
    <property type="molecule type" value="Genomic_DNA"/>
</dbReference>
<dbReference type="PANTHER" id="PTHR46438:SF2">
    <property type="entry name" value="ALPHA_BETA-HYDROLASES SUPERFAMILY PROTEIN"/>
    <property type="match status" value="1"/>
</dbReference>
<feature type="domain" description="AB hydrolase-1" evidence="2">
    <location>
        <begin position="63"/>
        <end position="371"/>
    </location>
</feature>
<feature type="region of interest" description="Disordered" evidence="1">
    <location>
        <begin position="193"/>
        <end position="235"/>
    </location>
</feature>